<sequence length="108" mass="12173">MDHADMNLARIRNLRGLSQQALADMIGKDKATISRAEKLFGGTTIKIYMLCAEALGVTIYDLFSEEREEAEREIVTAYRNARPEVRELLVRMVKQAEIQPASFPQSDG</sequence>
<evidence type="ECO:0000259" key="1">
    <source>
        <dbReference type="PROSITE" id="PS50943"/>
    </source>
</evidence>
<gene>
    <name evidence="2" type="ORF">ACFOGH_05725</name>
</gene>
<comment type="caution">
    <text evidence="2">The sequence shown here is derived from an EMBL/GenBank/DDBJ whole genome shotgun (WGS) entry which is preliminary data.</text>
</comment>
<organism evidence="2 3">
    <name type="scientific">Cypionkella sinensis</name>
    <dbReference type="NCBI Taxonomy" id="1756043"/>
    <lineage>
        <taxon>Bacteria</taxon>
        <taxon>Pseudomonadati</taxon>
        <taxon>Pseudomonadota</taxon>
        <taxon>Alphaproteobacteria</taxon>
        <taxon>Rhodobacterales</taxon>
        <taxon>Paracoccaceae</taxon>
        <taxon>Cypionkella</taxon>
    </lineage>
</organism>
<dbReference type="CDD" id="cd00093">
    <property type="entry name" value="HTH_XRE"/>
    <property type="match status" value="1"/>
</dbReference>
<dbReference type="PROSITE" id="PS50943">
    <property type="entry name" value="HTH_CROC1"/>
    <property type="match status" value="1"/>
</dbReference>
<keyword evidence="3" id="KW-1185">Reference proteome</keyword>
<dbReference type="Proteomes" id="UP001595547">
    <property type="component" value="Unassembled WGS sequence"/>
</dbReference>
<dbReference type="Gene3D" id="1.10.260.40">
    <property type="entry name" value="lambda repressor-like DNA-binding domains"/>
    <property type="match status" value="1"/>
</dbReference>
<feature type="domain" description="HTH cro/C1-type" evidence="1">
    <location>
        <begin position="8"/>
        <end position="62"/>
    </location>
</feature>
<dbReference type="Pfam" id="PF01381">
    <property type="entry name" value="HTH_3"/>
    <property type="match status" value="1"/>
</dbReference>
<proteinExistence type="predicted"/>
<evidence type="ECO:0000313" key="2">
    <source>
        <dbReference type="EMBL" id="MFC3180479.1"/>
    </source>
</evidence>
<dbReference type="EMBL" id="JBHRTO010000001">
    <property type="protein sequence ID" value="MFC3180479.1"/>
    <property type="molecule type" value="Genomic_DNA"/>
</dbReference>
<dbReference type="InterPro" id="IPR001387">
    <property type="entry name" value="Cro/C1-type_HTH"/>
</dbReference>
<dbReference type="RefSeq" id="WP_380072103.1">
    <property type="nucleotide sequence ID" value="NZ_JBHRTO010000001.1"/>
</dbReference>
<protein>
    <submittedName>
        <fullName evidence="2">Helix-turn-helix domain-containing protein</fullName>
    </submittedName>
</protein>
<name>A0ABV7IZY0_9RHOB</name>
<reference evidence="3" key="1">
    <citation type="journal article" date="2019" name="Int. J. Syst. Evol. Microbiol.">
        <title>The Global Catalogue of Microorganisms (GCM) 10K type strain sequencing project: providing services to taxonomists for standard genome sequencing and annotation.</title>
        <authorList>
            <consortium name="The Broad Institute Genomics Platform"/>
            <consortium name="The Broad Institute Genome Sequencing Center for Infectious Disease"/>
            <person name="Wu L."/>
            <person name="Ma J."/>
        </authorList>
    </citation>
    <scope>NUCLEOTIDE SEQUENCE [LARGE SCALE GENOMIC DNA]</scope>
    <source>
        <strain evidence="3">KCTC 52039</strain>
    </source>
</reference>
<dbReference type="InterPro" id="IPR010982">
    <property type="entry name" value="Lambda_DNA-bd_dom_sf"/>
</dbReference>
<accession>A0ABV7IZY0</accession>
<dbReference type="SUPFAM" id="SSF47413">
    <property type="entry name" value="lambda repressor-like DNA-binding domains"/>
    <property type="match status" value="1"/>
</dbReference>
<dbReference type="SMART" id="SM00530">
    <property type="entry name" value="HTH_XRE"/>
    <property type="match status" value="1"/>
</dbReference>
<evidence type="ECO:0000313" key="3">
    <source>
        <dbReference type="Proteomes" id="UP001595547"/>
    </source>
</evidence>